<dbReference type="Pfam" id="PF07963">
    <property type="entry name" value="N_methyl"/>
    <property type="match status" value="1"/>
</dbReference>
<organism evidence="2 3">
    <name type="scientific">candidate division WWE3 bacterium CG_4_9_14_3_um_filter_39_7</name>
    <dbReference type="NCBI Taxonomy" id="1975080"/>
    <lineage>
        <taxon>Bacteria</taxon>
        <taxon>Katanobacteria</taxon>
    </lineage>
</organism>
<sequence length="71" mass="7663">MTLPQSRKGFSIVELLVVVVVLGIFSFGGYLYYTQNLLGVSLEDALNNTSNVSSMHVDYGMDVKTSIGDAS</sequence>
<name>A0A2M7X353_UNCKA</name>
<protein>
    <submittedName>
        <fullName evidence="2">Uncharacterized protein</fullName>
    </submittedName>
</protein>
<evidence type="ECO:0000256" key="1">
    <source>
        <dbReference type="SAM" id="Phobius"/>
    </source>
</evidence>
<dbReference type="EMBL" id="PFWZ01000072">
    <property type="protein sequence ID" value="PJA40604.1"/>
    <property type="molecule type" value="Genomic_DNA"/>
</dbReference>
<dbReference type="Proteomes" id="UP000231195">
    <property type="component" value="Unassembled WGS sequence"/>
</dbReference>
<keyword evidence="1" id="KW-0812">Transmembrane</keyword>
<keyword evidence="1" id="KW-0472">Membrane</keyword>
<proteinExistence type="predicted"/>
<comment type="caution">
    <text evidence="2">The sequence shown here is derived from an EMBL/GenBank/DDBJ whole genome shotgun (WGS) entry which is preliminary data.</text>
</comment>
<evidence type="ECO:0000313" key="2">
    <source>
        <dbReference type="EMBL" id="PJA40604.1"/>
    </source>
</evidence>
<feature type="transmembrane region" description="Helical" evidence="1">
    <location>
        <begin position="12"/>
        <end position="33"/>
    </location>
</feature>
<gene>
    <name evidence="2" type="ORF">CO179_01755</name>
</gene>
<dbReference type="InterPro" id="IPR012902">
    <property type="entry name" value="N_methyl_site"/>
</dbReference>
<feature type="non-terminal residue" evidence="2">
    <location>
        <position position="71"/>
    </location>
</feature>
<dbReference type="AlphaFoldDB" id="A0A2M7X353"/>
<reference evidence="3" key="1">
    <citation type="submission" date="2017-09" db="EMBL/GenBank/DDBJ databases">
        <title>Depth-based differentiation of microbial function through sediment-hosted aquifers and enrichment of novel symbionts in the deep terrestrial subsurface.</title>
        <authorList>
            <person name="Probst A.J."/>
            <person name="Ladd B."/>
            <person name="Jarett J.K."/>
            <person name="Geller-Mcgrath D.E."/>
            <person name="Sieber C.M.K."/>
            <person name="Emerson J.B."/>
            <person name="Anantharaman K."/>
            <person name="Thomas B.C."/>
            <person name="Malmstrom R."/>
            <person name="Stieglmeier M."/>
            <person name="Klingl A."/>
            <person name="Woyke T."/>
            <person name="Ryan C.M."/>
            <person name="Banfield J.F."/>
        </authorList>
    </citation>
    <scope>NUCLEOTIDE SEQUENCE [LARGE SCALE GENOMIC DNA]</scope>
</reference>
<evidence type="ECO:0000313" key="3">
    <source>
        <dbReference type="Proteomes" id="UP000231195"/>
    </source>
</evidence>
<accession>A0A2M7X353</accession>
<keyword evidence="1" id="KW-1133">Transmembrane helix</keyword>
<dbReference type="SUPFAM" id="SSF54523">
    <property type="entry name" value="Pili subunits"/>
    <property type="match status" value="1"/>
</dbReference>
<dbReference type="NCBIfam" id="TIGR02532">
    <property type="entry name" value="IV_pilin_GFxxxE"/>
    <property type="match status" value="1"/>
</dbReference>
<dbReference type="InterPro" id="IPR045584">
    <property type="entry name" value="Pilin-like"/>
</dbReference>